<protein>
    <submittedName>
        <fullName evidence="2">Uncharacterized protein</fullName>
    </submittedName>
</protein>
<dbReference type="EMBL" id="JAUJLE010000014">
    <property type="protein sequence ID" value="KAK1009211.1"/>
    <property type="molecule type" value="Genomic_DNA"/>
</dbReference>
<organism evidence="2 3">
    <name type="scientific">Friedmanniomyces endolithicus</name>
    <dbReference type="NCBI Taxonomy" id="329885"/>
    <lineage>
        <taxon>Eukaryota</taxon>
        <taxon>Fungi</taxon>
        <taxon>Dikarya</taxon>
        <taxon>Ascomycota</taxon>
        <taxon>Pezizomycotina</taxon>
        <taxon>Dothideomycetes</taxon>
        <taxon>Dothideomycetidae</taxon>
        <taxon>Mycosphaerellales</taxon>
        <taxon>Teratosphaeriaceae</taxon>
        <taxon>Friedmanniomyces</taxon>
    </lineage>
</organism>
<feature type="region of interest" description="Disordered" evidence="1">
    <location>
        <begin position="49"/>
        <end position="93"/>
    </location>
</feature>
<name>A0AAN6R007_9PEZI</name>
<evidence type="ECO:0000313" key="2">
    <source>
        <dbReference type="EMBL" id="KAK1009211.1"/>
    </source>
</evidence>
<keyword evidence="3" id="KW-1185">Reference proteome</keyword>
<dbReference type="AlphaFoldDB" id="A0AAN6R007"/>
<dbReference type="Proteomes" id="UP001175353">
    <property type="component" value="Unassembled WGS sequence"/>
</dbReference>
<evidence type="ECO:0000313" key="3">
    <source>
        <dbReference type="Proteomes" id="UP001175353"/>
    </source>
</evidence>
<evidence type="ECO:0000256" key="1">
    <source>
        <dbReference type="SAM" id="MobiDB-lite"/>
    </source>
</evidence>
<feature type="compositionally biased region" description="Basic and acidic residues" evidence="1">
    <location>
        <begin position="84"/>
        <end position="93"/>
    </location>
</feature>
<feature type="compositionally biased region" description="Basic residues" evidence="1">
    <location>
        <begin position="52"/>
        <end position="66"/>
    </location>
</feature>
<accession>A0AAN6R007</accession>
<reference evidence="2" key="1">
    <citation type="submission" date="2023-06" db="EMBL/GenBank/DDBJ databases">
        <title>Black Yeasts Isolated from many extreme environments.</title>
        <authorList>
            <person name="Coleine C."/>
            <person name="Stajich J.E."/>
            <person name="Selbmann L."/>
        </authorList>
    </citation>
    <scope>NUCLEOTIDE SEQUENCE</scope>
    <source>
        <strain evidence="2">CCFEE 5200</strain>
    </source>
</reference>
<sequence>MPCTLKAAGQLRRAANWIRGLAAKVTEHRKTPAQSTERNWIRQRLTEEIRKRSTKRRHHAGSRRQASKQAGPDSHRSTRIPVRRQRDVSVERQKEASIVAATAKAFAKWVTSSSRGTLTPESLEILPSVEVPTTPPPAPQPRSEALSRKRANRQAVIINNHLLEANGDVSEVWFAAEASADATLCAPIQPLAIEPAGMTEISESVDDRAALPSERRRRVSGQAGLMGGSGFGWIAGQTWARRGTDLRQASNDHVE</sequence>
<proteinExistence type="predicted"/>
<gene>
    <name evidence="2" type="ORF">LTR91_002861</name>
</gene>
<comment type="caution">
    <text evidence="2">The sequence shown here is derived from an EMBL/GenBank/DDBJ whole genome shotgun (WGS) entry which is preliminary data.</text>
</comment>